<dbReference type="Pfam" id="PF00550">
    <property type="entry name" value="PP-binding"/>
    <property type="match status" value="1"/>
</dbReference>
<comment type="cofactor">
    <cofactor evidence="1">
        <name>pantetheine 4'-phosphate</name>
        <dbReference type="ChEBI" id="CHEBI:47942"/>
    </cofactor>
</comment>
<dbReference type="Gene3D" id="3.30.559.30">
    <property type="entry name" value="Nonribosomal peptide synthetase, condensation domain"/>
    <property type="match status" value="1"/>
</dbReference>
<accession>A0A1I0V6Y7</accession>
<dbReference type="Gene3D" id="3.30.300.30">
    <property type="match status" value="1"/>
</dbReference>
<dbReference type="Gene3D" id="3.30.559.10">
    <property type="entry name" value="Chloramphenicol acetyltransferase-like domain"/>
    <property type="match status" value="1"/>
</dbReference>
<dbReference type="FunFam" id="3.40.50.980:FF:000002">
    <property type="entry name" value="Enterobactin synthetase component F"/>
    <property type="match status" value="1"/>
</dbReference>
<dbReference type="Pfam" id="PF05050">
    <property type="entry name" value="Methyltransf_21"/>
    <property type="match status" value="1"/>
</dbReference>
<dbReference type="Proteomes" id="UP000243799">
    <property type="component" value="Unassembled WGS sequence"/>
</dbReference>
<organism evidence="5 6">
    <name type="scientific">Amycolatopsis marina</name>
    <dbReference type="NCBI Taxonomy" id="490629"/>
    <lineage>
        <taxon>Bacteria</taxon>
        <taxon>Bacillati</taxon>
        <taxon>Actinomycetota</taxon>
        <taxon>Actinomycetes</taxon>
        <taxon>Pseudonocardiales</taxon>
        <taxon>Pseudonocardiaceae</taxon>
        <taxon>Amycolatopsis</taxon>
    </lineage>
</organism>
<dbReference type="PROSITE" id="PS00012">
    <property type="entry name" value="PHOSPHOPANTETHEINE"/>
    <property type="match status" value="1"/>
</dbReference>
<dbReference type="InterPro" id="IPR045851">
    <property type="entry name" value="AMP-bd_C_sf"/>
</dbReference>
<gene>
    <name evidence="5" type="ORF">SAMN05216266_10143</name>
</gene>
<evidence type="ECO:0000313" key="6">
    <source>
        <dbReference type="Proteomes" id="UP000243799"/>
    </source>
</evidence>
<dbReference type="NCBIfam" id="TIGR01733">
    <property type="entry name" value="AA-adenyl-dom"/>
    <property type="match status" value="1"/>
</dbReference>
<sequence>MSTVADIYPLSPLQQGLLFHVSLRPDSGAYLQQVTVSLSGPLSVSRLRRSWEHVVERHAALRTGFVWEGLEEPLQVVSPPGAEPWADTRWAEYDWSDSTGDELDRRLGDFLAEDRARGFPLTAPPLLRLTLLRTGADEHLLVWTVHHLVIDGWSVPLVLADVAACYRGEQPQAQPRAYREFIAWQRDHDLAEADEFWRKELAGFTAPTVLDLGMPDDGSPADEEAAAFGDLVVELSADTTAALAKTARQEQLTLNSVIQGCWALVLSVYARESDVVFGATVSGRPPELAGVDSMVGMFINSLPVRARIDGSLPVAEWLRALQVRQSQARQFEHTPLVRIQSCGEVPGGTPLFETLIGVENYPLRDTELAAPGDTVPVTQRLRGGRFYTHYPLTLLFVPGDRLAVQALYDQRRFGGDAVRTLVQRLCTVLEQVAVAPERLVREVSLADPDERCALAARGADPRPAPRTGERTLVDLVAASIASRGAAEAVVCGEDRLSYAELDRRAGRLARRLRARGCGRGDVVAVCAPRSPELVIALLAVLRSGAAYLPLDPDNPSDRLDFLVADSGAGTVVLHPEPAARFPRLAAGAVLLGDETEGSDDTAADTATNVSASRPGPDDLAYVIYTSGSTGKPKGVEVTHRNVVSLLESTRDEYGFGSDDTWTMFHSAAFDFSVWELWGALGHAGRVVVVPFEISRSPERFAELLVDEGVTVLNQTPSAFRPLAETLVERGDTGSLRLVIFGGEALDVADLRQWFATFGDERPVLVNMYGITEATVHVTQQRLSPKDADLRPHSIGRPLPCAGVYVTDVHGNLVPDGVLGEMWISGTGVARGYRGRPELTAQRFVPDRFAGAGTLYRSGDLARYLPDGTLEFRGRGDDQVQVRGFRVELGEIETVLAGHPGIDEAAVVQRGNGDLAAYLVPSRRHALPVRRLIELSRAQWDATPSEMEPVTVDLPNGATVFAANVSETDFMAREIFTDRTYLQGGIVLPDNACVVDVGANIGLFGVFVAEVCRDPVVFALEPLPPLQELLRRNLYIHDVRGAVLPFGAGAEESTVEFSYYPHATVLSGRYAESAADSGMVKSFLVGQLASQGVQLDEEVIDELLIERLGTQPYTCRVRPLGAVLAEHDITHVDLLKIDVEKSELDVLAGLSDEDFSKIDQIVIEVHDQDGRLEVVRDLLHSKGYRSTVLRDPQLSQTELYNVYASRLPMTAADRGEPGRHPGQQMWRARTALLSDVRAAAAEELPYYMLPVSWTLLDGMPLTTNGKRDLTALPDPDAGAPTAGFVAPRTGTERSLAAIWADILGRDRVGAEDNFFAVGGHSLLATRVIGRIRGELGVRLPLADVFAKPTLAALAEAVDRALLERDQGLQT</sequence>
<dbReference type="PROSITE" id="PS00455">
    <property type="entry name" value="AMP_BINDING"/>
    <property type="match status" value="1"/>
</dbReference>
<dbReference type="InterPro" id="IPR009081">
    <property type="entry name" value="PP-bd_ACP"/>
</dbReference>
<keyword evidence="2" id="KW-0596">Phosphopantetheine</keyword>
<dbReference type="GO" id="GO:0008168">
    <property type="term" value="F:methyltransferase activity"/>
    <property type="evidence" value="ECO:0007669"/>
    <property type="project" value="UniProtKB-KW"/>
</dbReference>
<dbReference type="SUPFAM" id="SSF53335">
    <property type="entry name" value="S-adenosyl-L-methionine-dependent methyltransferases"/>
    <property type="match status" value="1"/>
</dbReference>
<dbReference type="Pfam" id="PF00668">
    <property type="entry name" value="Condensation"/>
    <property type="match status" value="1"/>
</dbReference>
<dbReference type="GO" id="GO:0072330">
    <property type="term" value="P:monocarboxylic acid biosynthetic process"/>
    <property type="evidence" value="ECO:0007669"/>
    <property type="project" value="UniProtKB-ARBA"/>
</dbReference>
<dbReference type="GO" id="GO:0044550">
    <property type="term" value="P:secondary metabolite biosynthetic process"/>
    <property type="evidence" value="ECO:0007669"/>
    <property type="project" value="TreeGrafter"/>
</dbReference>
<name>A0A1I0V6Y7_9PSEU</name>
<dbReference type="SUPFAM" id="SSF52777">
    <property type="entry name" value="CoA-dependent acyltransferases"/>
    <property type="match status" value="2"/>
</dbReference>
<dbReference type="InterPro" id="IPR010071">
    <property type="entry name" value="AA_adenyl_dom"/>
</dbReference>
<evidence type="ECO:0000256" key="3">
    <source>
        <dbReference type="ARBA" id="ARBA00022553"/>
    </source>
</evidence>
<dbReference type="PANTHER" id="PTHR45527">
    <property type="entry name" value="NONRIBOSOMAL PEPTIDE SYNTHETASE"/>
    <property type="match status" value="1"/>
</dbReference>
<keyword evidence="5" id="KW-0489">Methyltransferase</keyword>
<dbReference type="SUPFAM" id="SSF47336">
    <property type="entry name" value="ACP-like"/>
    <property type="match status" value="1"/>
</dbReference>
<keyword evidence="5" id="KW-0808">Transferase</keyword>
<dbReference type="STRING" id="490629.SAMN05216266_10143"/>
<dbReference type="InterPro" id="IPR006342">
    <property type="entry name" value="FkbM_mtfrase"/>
</dbReference>
<dbReference type="Gene3D" id="3.40.50.150">
    <property type="entry name" value="Vaccinia Virus protein VP39"/>
    <property type="match status" value="1"/>
</dbReference>
<dbReference type="NCBIfam" id="TIGR01444">
    <property type="entry name" value="fkbM_fam"/>
    <property type="match status" value="1"/>
</dbReference>
<dbReference type="InterPro" id="IPR036736">
    <property type="entry name" value="ACP-like_sf"/>
</dbReference>
<keyword evidence="3" id="KW-0597">Phosphoprotein</keyword>
<dbReference type="InterPro" id="IPR020806">
    <property type="entry name" value="PKS_PP-bd"/>
</dbReference>
<dbReference type="PROSITE" id="PS50075">
    <property type="entry name" value="CARRIER"/>
    <property type="match status" value="1"/>
</dbReference>
<dbReference type="Gene3D" id="3.40.50.12780">
    <property type="entry name" value="N-terminal domain of ligase-like"/>
    <property type="match status" value="1"/>
</dbReference>
<dbReference type="Gene3D" id="3.40.50.1820">
    <property type="entry name" value="alpha/beta hydrolase"/>
    <property type="match status" value="1"/>
</dbReference>
<keyword evidence="6" id="KW-1185">Reference proteome</keyword>
<dbReference type="InterPro" id="IPR029063">
    <property type="entry name" value="SAM-dependent_MTases_sf"/>
</dbReference>
<dbReference type="InterPro" id="IPR020845">
    <property type="entry name" value="AMP-binding_CS"/>
</dbReference>
<dbReference type="InterPro" id="IPR006162">
    <property type="entry name" value="Ppantetheine_attach_site"/>
</dbReference>
<dbReference type="GO" id="GO:0031177">
    <property type="term" value="F:phosphopantetheine binding"/>
    <property type="evidence" value="ECO:0007669"/>
    <property type="project" value="InterPro"/>
</dbReference>
<feature type="domain" description="Carrier" evidence="4">
    <location>
        <begin position="1285"/>
        <end position="1360"/>
    </location>
</feature>
<reference evidence="6" key="1">
    <citation type="submission" date="2016-10" db="EMBL/GenBank/DDBJ databases">
        <authorList>
            <person name="Varghese N."/>
            <person name="Submissions S."/>
        </authorList>
    </citation>
    <scope>NUCLEOTIDE SEQUENCE [LARGE SCALE GENOMIC DNA]</scope>
    <source>
        <strain evidence="6">CGMCC 4.3568</strain>
    </source>
</reference>
<dbReference type="GO" id="GO:0043041">
    <property type="term" value="P:amino acid activation for nonribosomal peptide biosynthetic process"/>
    <property type="evidence" value="ECO:0007669"/>
    <property type="project" value="TreeGrafter"/>
</dbReference>
<dbReference type="SMART" id="SM00823">
    <property type="entry name" value="PKS_PP"/>
    <property type="match status" value="1"/>
</dbReference>
<dbReference type="EMBL" id="FOKG01000001">
    <property type="protein sequence ID" value="SFA72048.1"/>
    <property type="molecule type" value="Genomic_DNA"/>
</dbReference>
<dbReference type="InterPro" id="IPR001242">
    <property type="entry name" value="Condensation_dom"/>
</dbReference>
<dbReference type="FunFam" id="1.10.1200.10:FF:000016">
    <property type="entry name" value="Non-ribosomal peptide synthase"/>
    <property type="match status" value="1"/>
</dbReference>
<dbReference type="Pfam" id="PF00501">
    <property type="entry name" value="AMP-binding"/>
    <property type="match status" value="1"/>
</dbReference>
<dbReference type="CDD" id="cd19543">
    <property type="entry name" value="DCL_NRPS"/>
    <property type="match status" value="1"/>
</dbReference>
<dbReference type="InterPro" id="IPR000873">
    <property type="entry name" value="AMP-dep_synth/lig_dom"/>
</dbReference>
<dbReference type="GO" id="GO:0005737">
    <property type="term" value="C:cytoplasm"/>
    <property type="evidence" value="ECO:0007669"/>
    <property type="project" value="TreeGrafter"/>
</dbReference>
<dbReference type="InterPro" id="IPR042099">
    <property type="entry name" value="ANL_N_sf"/>
</dbReference>
<dbReference type="PRINTS" id="PR00154">
    <property type="entry name" value="AMPBINDING"/>
</dbReference>
<dbReference type="GO" id="GO:0032259">
    <property type="term" value="P:methylation"/>
    <property type="evidence" value="ECO:0007669"/>
    <property type="project" value="UniProtKB-KW"/>
</dbReference>
<dbReference type="FunFam" id="3.40.50.12780:FF:000012">
    <property type="entry name" value="Non-ribosomal peptide synthetase"/>
    <property type="match status" value="1"/>
</dbReference>
<evidence type="ECO:0000256" key="1">
    <source>
        <dbReference type="ARBA" id="ARBA00001957"/>
    </source>
</evidence>
<dbReference type="InterPro" id="IPR029058">
    <property type="entry name" value="AB_hydrolase_fold"/>
</dbReference>
<dbReference type="InterPro" id="IPR023213">
    <property type="entry name" value="CAT-like_dom_sf"/>
</dbReference>
<protein>
    <submittedName>
        <fullName evidence="5">Methyltransferase, FkbM family/amino acid adenylation domain-containing protein</fullName>
    </submittedName>
</protein>
<dbReference type="PANTHER" id="PTHR45527:SF1">
    <property type="entry name" value="FATTY ACID SYNTHASE"/>
    <property type="match status" value="1"/>
</dbReference>
<dbReference type="RefSeq" id="WP_177242414.1">
    <property type="nucleotide sequence ID" value="NZ_FOKG01000001.1"/>
</dbReference>
<dbReference type="FunFam" id="3.40.50.980:FF:000001">
    <property type="entry name" value="Non-ribosomal peptide synthetase"/>
    <property type="match status" value="1"/>
</dbReference>
<dbReference type="InterPro" id="IPR020459">
    <property type="entry name" value="AMP-binding"/>
</dbReference>
<evidence type="ECO:0000259" key="4">
    <source>
        <dbReference type="PROSITE" id="PS50075"/>
    </source>
</evidence>
<dbReference type="GO" id="GO:0008610">
    <property type="term" value="P:lipid biosynthetic process"/>
    <property type="evidence" value="ECO:0007669"/>
    <property type="project" value="UniProtKB-ARBA"/>
</dbReference>
<dbReference type="SUPFAM" id="SSF56801">
    <property type="entry name" value="Acetyl-CoA synthetase-like"/>
    <property type="match status" value="1"/>
</dbReference>
<evidence type="ECO:0000313" key="5">
    <source>
        <dbReference type="EMBL" id="SFA72048.1"/>
    </source>
</evidence>
<evidence type="ECO:0000256" key="2">
    <source>
        <dbReference type="ARBA" id="ARBA00022450"/>
    </source>
</evidence>
<proteinExistence type="predicted"/>